<sequence length="597" mass="64662">MSNAACEARPPSGTTRERAVAIVGGGPVGLLLALFLDRHGIASIVFNREPDSRWHPKGSTHNSRTMEHYRRLGISDAVRALGMPRDHPRDIAYFTRLADWELARLGMGSECERMHAARTADDADQVPEPLLRANQMYVEQFLLAHARTRQNIDLRFGWCVNRFEQDAAGVTLDVEATDGSVPGEQWRAAYLVGCDGGQSFVRRALGIRYLGPSGASDGFLSGRMLSSHVRIPALHRELLKGRESWMYNVMAPGTRMLLISLDGADEFLLMSKADDEDVLPDDAAVIRRIRDGVGRPVEVEVLGHASWQGGVALVAERYSNGRVFLCGDAIHLFSPTGGFGMNTGIDDAANLAWKLAGAVQGWGGAALLESYEAERRPIALRNTAAARRLTLRVGEVQVPAEVEAAGVRGDAARARLGEALQAFRGQFEALGVELGARYDGSAIVWPDGKAPDDDPLTYRPSSVPGGRLPHLWLSGADGMRHSVFDLLGVGFTLLRVRAAAEPPAPDDGVARLVDAARARAIPLSVVEITSDAAPSLYERRLVLIRPDQHVAWRGDLVPRRAGELLDRVTGRATGSPAVGHQVHGTDDAIRNRVSAAR</sequence>
<dbReference type="InterPro" id="IPR002938">
    <property type="entry name" value="FAD-bd"/>
</dbReference>
<organism evidence="5 6">
    <name type="scientific">Burkholderia ubonensis</name>
    <dbReference type="NCBI Taxonomy" id="101571"/>
    <lineage>
        <taxon>Bacteria</taxon>
        <taxon>Pseudomonadati</taxon>
        <taxon>Pseudomonadota</taxon>
        <taxon>Betaproteobacteria</taxon>
        <taxon>Burkholderiales</taxon>
        <taxon>Burkholderiaceae</taxon>
        <taxon>Burkholderia</taxon>
        <taxon>Burkholderia cepacia complex</taxon>
    </lineage>
</organism>
<reference evidence="5 6" key="1">
    <citation type="submission" date="2018-08" db="EMBL/GenBank/DDBJ databases">
        <title>Comparative analysis of Burkholderia isolates from Puerto Rico.</title>
        <authorList>
            <person name="Hall C."/>
            <person name="Sahl J."/>
            <person name="Wagner D."/>
        </authorList>
    </citation>
    <scope>NUCLEOTIDE SEQUENCE [LARGE SCALE GENOMIC DNA]</scope>
    <source>
        <strain evidence="5 6">Bp8964</strain>
    </source>
</reference>
<dbReference type="PANTHER" id="PTHR43004">
    <property type="entry name" value="TRK SYSTEM POTASSIUM UPTAKE PROTEIN"/>
    <property type="match status" value="1"/>
</dbReference>
<dbReference type="Pfam" id="PF21274">
    <property type="entry name" value="Rng_hyd_C"/>
    <property type="match status" value="1"/>
</dbReference>
<dbReference type="AlphaFoldDB" id="A0AB74DDQ9"/>
<evidence type="ECO:0000256" key="1">
    <source>
        <dbReference type="ARBA" id="ARBA00001974"/>
    </source>
</evidence>
<dbReference type="Gene3D" id="3.50.50.60">
    <property type="entry name" value="FAD/NAD(P)-binding domain"/>
    <property type="match status" value="1"/>
</dbReference>
<dbReference type="NCBIfam" id="NF004780">
    <property type="entry name" value="PRK06126.1"/>
    <property type="match status" value="1"/>
</dbReference>
<dbReference type="PANTHER" id="PTHR43004:SF19">
    <property type="entry name" value="BINDING MONOOXYGENASE, PUTATIVE (JCVI)-RELATED"/>
    <property type="match status" value="1"/>
</dbReference>
<dbReference type="Proteomes" id="UP000273734">
    <property type="component" value="Unassembled WGS sequence"/>
</dbReference>
<comment type="caution">
    <text evidence="5">The sequence shown here is derived from an EMBL/GenBank/DDBJ whole genome shotgun (WGS) entry which is preliminary data.</text>
</comment>
<evidence type="ECO:0000256" key="3">
    <source>
        <dbReference type="ARBA" id="ARBA00022827"/>
    </source>
</evidence>
<keyword evidence="5" id="KW-0560">Oxidoreductase</keyword>
<dbReference type="Gene3D" id="3.30.9.10">
    <property type="entry name" value="D-Amino Acid Oxidase, subunit A, domain 2"/>
    <property type="match status" value="1"/>
</dbReference>
<dbReference type="Gene3D" id="3.40.30.120">
    <property type="match status" value="1"/>
</dbReference>
<gene>
    <name evidence="5" type="ORF">DF015_06445</name>
</gene>
<accession>A0AB74DDQ9</accession>
<evidence type="ECO:0000313" key="6">
    <source>
        <dbReference type="Proteomes" id="UP000273734"/>
    </source>
</evidence>
<dbReference type="InterPro" id="IPR050641">
    <property type="entry name" value="RIFMO-like"/>
</dbReference>
<proteinExistence type="predicted"/>
<evidence type="ECO:0000313" key="5">
    <source>
        <dbReference type="EMBL" id="RQP82583.1"/>
    </source>
</evidence>
<dbReference type="SUPFAM" id="SSF51905">
    <property type="entry name" value="FAD/NAD(P)-binding domain"/>
    <property type="match status" value="1"/>
</dbReference>
<dbReference type="RefSeq" id="WP_095410111.1">
    <property type="nucleotide sequence ID" value="NZ_QTNY01000003.1"/>
</dbReference>
<dbReference type="GO" id="GO:0016709">
    <property type="term" value="F:oxidoreductase activity, acting on paired donors, with incorporation or reduction of molecular oxygen, NAD(P)H as one donor, and incorporation of one atom of oxygen"/>
    <property type="evidence" value="ECO:0007669"/>
    <property type="project" value="UniProtKB-ARBA"/>
</dbReference>
<name>A0AB74DDQ9_9BURK</name>
<comment type="cofactor">
    <cofactor evidence="1">
        <name>FAD</name>
        <dbReference type="ChEBI" id="CHEBI:57692"/>
    </cofactor>
</comment>
<evidence type="ECO:0000259" key="4">
    <source>
        <dbReference type="Pfam" id="PF01494"/>
    </source>
</evidence>
<keyword evidence="2" id="KW-0285">Flavoprotein</keyword>
<dbReference type="PRINTS" id="PR00420">
    <property type="entry name" value="RNGMNOXGNASE"/>
</dbReference>
<dbReference type="Pfam" id="PF01494">
    <property type="entry name" value="FAD_binding_3"/>
    <property type="match status" value="1"/>
</dbReference>
<dbReference type="InterPro" id="IPR036188">
    <property type="entry name" value="FAD/NAD-bd_sf"/>
</dbReference>
<feature type="domain" description="FAD-binding" evidence="4">
    <location>
        <begin position="19"/>
        <end position="383"/>
    </location>
</feature>
<dbReference type="EMBL" id="QTNY01000003">
    <property type="protein sequence ID" value="RQP82583.1"/>
    <property type="molecule type" value="Genomic_DNA"/>
</dbReference>
<protein>
    <submittedName>
        <fullName evidence="5">Monooxygenase</fullName>
    </submittedName>
</protein>
<dbReference type="GO" id="GO:0071949">
    <property type="term" value="F:FAD binding"/>
    <property type="evidence" value="ECO:0007669"/>
    <property type="project" value="InterPro"/>
</dbReference>
<evidence type="ECO:0000256" key="2">
    <source>
        <dbReference type="ARBA" id="ARBA00022630"/>
    </source>
</evidence>
<keyword evidence="3" id="KW-0274">FAD</keyword>
<keyword evidence="5" id="KW-0503">Monooxygenase</keyword>